<name>U3B5U7_9VIBR</name>
<dbReference type="RefSeq" id="WP_021714494.1">
    <property type="nucleotide sequence ID" value="NZ_BATM01000043.1"/>
</dbReference>
<keyword evidence="2" id="KW-1185">Reference proteome</keyword>
<dbReference type="Pfam" id="PF06934">
    <property type="entry name" value="CTI"/>
    <property type="match status" value="1"/>
</dbReference>
<dbReference type="GO" id="GO:0016853">
    <property type="term" value="F:isomerase activity"/>
    <property type="evidence" value="ECO:0007669"/>
    <property type="project" value="UniProtKB-KW"/>
</dbReference>
<evidence type="ECO:0000313" key="1">
    <source>
        <dbReference type="EMBL" id="GAD80792.1"/>
    </source>
</evidence>
<comment type="caution">
    <text evidence="1">The sequence shown here is derived from an EMBL/GenBank/DDBJ whole genome shotgun (WGS) entry which is preliminary data.</text>
</comment>
<dbReference type="AlphaFoldDB" id="U3B5U7"/>
<dbReference type="eggNOG" id="ENOG502Z7N8">
    <property type="taxonomic scope" value="Bacteria"/>
</dbReference>
<dbReference type="InterPro" id="IPR010706">
    <property type="entry name" value="Fatty_acid_cis-trans_isomerase"/>
</dbReference>
<gene>
    <name evidence="1" type="ORF">VEZ01S_43_00020</name>
</gene>
<keyword evidence="1" id="KW-0413">Isomerase</keyword>
<sequence>MLMKKYALIAFIIVVAGCSSFVGLNFEALFGPEKVQDRTVSHSFSQAHYFIDEVQPILDKRCVVCHACYDAPCQLKLTSPEGIDRGATTAMVYQGARLTATNPTRLYEDAFSTQEWRTHGFYPVLNERLQRGDANIEAGVMAQLLIQKEEFPLPNDVILDDDDFDFSLDRAFVCPTSDSIQAYKEEYPLSGMPYGMPALANDEQQTLLAWLRQGASMSEPVPLSKEQLAEVNKWEAYFNQDSLKRQITSRYIYEHLFLSHLYFSEHENKRFFSLVRSATPPGQPVKRISTRRPYGDPNVPRVYYRLIAERETIVDKTHMPYALNNERMQKWLTWFDKADYRIETLPSYDIEVASNPILAFADIPVDSRYNFLLDEAQNTIMAFIKGPVCRGQLALNVINDHFWVFFTNPGRMDNKVATDFLRSQAQNMALPGQLDSNTTPLFNWVKFSKSQSIYLTEKMNFMNNHFKNGEHLDIDVIWNGDGTNPNAALTIFRHFDSATVAKGLVGNQPKTAWVIDYSLLERIHYLLVAGFDIYGNFGHQLITRMYMDLLRIEGETNFIALLPKESRHDILSSWYEGQSIEFTDYLTRNAKPFDQESGIEYRTNNPKAELMTLLTEHVSPILEPRYEIMNTPLKRDSELLLQQINSLVGGGIESFPQLMTINIEADNGQQHVFTLVHSNAHTNISSLFAEEDNRKPEEDTLTIVNGILGSYPAAFLTLQEREIPELLKRIREVDDDGDYEDLLDRFAIRRTDLRFWPFSDKIHEWYAKDQPIEYGLLDYNRFENR</sequence>
<dbReference type="STRING" id="1219080.VEZ01S_43_00020"/>
<proteinExistence type="predicted"/>
<organism evidence="1 2">
    <name type="scientific">Vibrio ezurae NBRC 102218</name>
    <dbReference type="NCBI Taxonomy" id="1219080"/>
    <lineage>
        <taxon>Bacteria</taxon>
        <taxon>Pseudomonadati</taxon>
        <taxon>Pseudomonadota</taxon>
        <taxon>Gammaproteobacteria</taxon>
        <taxon>Vibrionales</taxon>
        <taxon>Vibrionaceae</taxon>
        <taxon>Vibrio</taxon>
    </lineage>
</organism>
<dbReference type="Proteomes" id="UP000016562">
    <property type="component" value="Unassembled WGS sequence"/>
</dbReference>
<evidence type="ECO:0000313" key="2">
    <source>
        <dbReference type="Proteomes" id="UP000016562"/>
    </source>
</evidence>
<dbReference type="EMBL" id="BATM01000043">
    <property type="protein sequence ID" value="GAD80792.1"/>
    <property type="molecule type" value="Genomic_DNA"/>
</dbReference>
<dbReference type="PROSITE" id="PS51257">
    <property type="entry name" value="PROKAR_LIPOPROTEIN"/>
    <property type="match status" value="1"/>
</dbReference>
<accession>U3B5U7</accession>
<reference evidence="1 2" key="1">
    <citation type="submission" date="2013-09" db="EMBL/GenBank/DDBJ databases">
        <title>Whole genome shotgun sequence of Vibrio ezurae NBRC 102218.</title>
        <authorList>
            <person name="Yoshida I."/>
            <person name="Hosoyama A."/>
            <person name="Numata M."/>
            <person name="Hashimoto M."/>
            <person name="Hosoyama Y."/>
            <person name="Tsuchikane K."/>
            <person name="Noguchi M."/>
            <person name="Hirakata S."/>
            <person name="Ichikawa N."/>
            <person name="Ohji S."/>
            <person name="Yamazoe A."/>
            <person name="Fujita N."/>
        </authorList>
    </citation>
    <scope>NUCLEOTIDE SEQUENCE [LARGE SCALE GENOMIC DNA]</scope>
    <source>
        <strain evidence="1 2">NBRC 102218</strain>
    </source>
</reference>
<protein>
    <submittedName>
        <fullName evidence="1">Putative fatty acid cis-trans isomerase</fullName>
    </submittedName>
</protein>